<evidence type="ECO:0000313" key="3">
    <source>
        <dbReference type="RefSeq" id="XP_008806950.1"/>
    </source>
</evidence>
<feature type="compositionally biased region" description="Gly residues" evidence="1">
    <location>
        <begin position="189"/>
        <end position="198"/>
    </location>
</feature>
<proteinExistence type="predicted"/>
<dbReference type="PANTHER" id="PTHR36746:SF3">
    <property type="entry name" value="DUF4005 DOMAIN-CONTAINING PROTEIN"/>
    <property type="match status" value="1"/>
</dbReference>
<feature type="region of interest" description="Disordered" evidence="1">
    <location>
        <begin position="179"/>
        <end position="198"/>
    </location>
</feature>
<feature type="region of interest" description="Disordered" evidence="1">
    <location>
        <begin position="24"/>
        <end position="172"/>
    </location>
</feature>
<reference evidence="2" key="1">
    <citation type="journal article" date="2019" name="Nat. Commun.">
        <title>Genome-wide association mapping of date palm fruit traits.</title>
        <authorList>
            <person name="Hazzouri K.M."/>
            <person name="Gros-Balthazard M."/>
            <person name="Flowers J.M."/>
            <person name="Copetti D."/>
            <person name="Lemansour A."/>
            <person name="Lebrun M."/>
            <person name="Masmoudi K."/>
            <person name="Ferrand S."/>
            <person name="Dhar M.I."/>
            <person name="Fresquez Z.A."/>
            <person name="Rosas U."/>
            <person name="Zhang J."/>
            <person name="Talag J."/>
            <person name="Lee S."/>
            <person name="Kudrna D."/>
            <person name="Powell R.F."/>
            <person name="Leitch I.J."/>
            <person name="Krueger R.R."/>
            <person name="Wing R.A."/>
            <person name="Amiri K.M.A."/>
            <person name="Purugganan M.D."/>
        </authorList>
    </citation>
    <scope>NUCLEOTIDE SEQUENCE [LARGE SCALE GENOMIC DNA]</scope>
    <source>
        <strain evidence="2">cv. Khalas</strain>
    </source>
</reference>
<protein>
    <submittedName>
        <fullName evidence="3">Vegetative cell wall protein gp1-like</fullName>
    </submittedName>
</protein>
<organism evidence="2 3">
    <name type="scientific">Phoenix dactylifera</name>
    <name type="common">Date palm</name>
    <dbReference type="NCBI Taxonomy" id="42345"/>
    <lineage>
        <taxon>Eukaryota</taxon>
        <taxon>Viridiplantae</taxon>
        <taxon>Streptophyta</taxon>
        <taxon>Embryophyta</taxon>
        <taxon>Tracheophyta</taxon>
        <taxon>Spermatophyta</taxon>
        <taxon>Magnoliopsida</taxon>
        <taxon>Liliopsida</taxon>
        <taxon>Arecaceae</taxon>
        <taxon>Coryphoideae</taxon>
        <taxon>Phoeniceae</taxon>
        <taxon>Phoenix</taxon>
    </lineage>
</organism>
<dbReference type="Proteomes" id="UP000228380">
    <property type="component" value="Chromosome 2"/>
</dbReference>
<accession>A0A8B7CUZ6</accession>
<sequence>MEKKKVSTTSRPLGMCEKLFNAFNPAFRPLRRLTFRHQEPEGTTNPSSTRPNHSLDSGTKDPGPQKALPTSAKLIPPTSEKKPAETVAPKAEPHHPLPTPAAPPPPSPPTTSVPVRRVPDKVVPPSAAPPKAVTIPQPMPPKAVATPQPLPQPAPPAGAAAATERSKKNINERVEDYIKRRKHKMRVGSGVGRDGSGK</sequence>
<reference evidence="3" key="2">
    <citation type="submission" date="2025-08" db="UniProtKB">
        <authorList>
            <consortium name="RefSeq"/>
        </authorList>
    </citation>
    <scope>IDENTIFICATION</scope>
    <source>
        <tissue evidence="3">Young leaves</tissue>
    </source>
</reference>
<evidence type="ECO:0000313" key="2">
    <source>
        <dbReference type="Proteomes" id="UP000228380"/>
    </source>
</evidence>
<dbReference type="AlphaFoldDB" id="A0A8B7CUZ6"/>
<dbReference type="OrthoDB" id="783668at2759"/>
<gene>
    <name evidence="3" type="primary">LOC103719470</name>
</gene>
<feature type="compositionally biased region" description="Polar residues" evidence="1">
    <location>
        <begin position="41"/>
        <end position="57"/>
    </location>
</feature>
<evidence type="ECO:0000256" key="1">
    <source>
        <dbReference type="SAM" id="MobiDB-lite"/>
    </source>
</evidence>
<dbReference type="PANTHER" id="PTHR36746">
    <property type="entry name" value="BNAC04G51760D PROTEIN"/>
    <property type="match status" value="1"/>
</dbReference>
<dbReference type="KEGG" id="pda:103719470"/>
<feature type="compositionally biased region" description="Low complexity" evidence="1">
    <location>
        <begin position="112"/>
        <end position="133"/>
    </location>
</feature>
<feature type="compositionally biased region" description="Pro residues" evidence="1">
    <location>
        <begin position="96"/>
        <end position="111"/>
    </location>
</feature>
<name>A0A8B7CUZ6_PHODC</name>
<keyword evidence="2" id="KW-1185">Reference proteome</keyword>
<dbReference type="GeneID" id="103719470"/>
<dbReference type="RefSeq" id="XP_008806950.1">
    <property type="nucleotide sequence ID" value="XM_008808728.4"/>
</dbReference>